<organism evidence="1 2">
    <name type="scientific">Kutzneria viridogrisea</name>
    <dbReference type="NCBI Taxonomy" id="47990"/>
    <lineage>
        <taxon>Bacteria</taxon>
        <taxon>Bacillati</taxon>
        <taxon>Actinomycetota</taxon>
        <taxon>Actinomycetes</taxon>
        <taxon>Pseudonocardiales</taxon>
        <taxon>Pseudonocardiaceae</taxon>
        <taxon>Kutzneria</taxon>
    </lineage>
</organism>
<dbReference type="Gene3D" id="1.25.40.10">
    <property type="entry name" value="Tetratricopeptide repeat domain"/>
    <property type="match status" value="2"/>
</dbReference>
<evidence type="ECO:0000313" key="2">
    <source>
        <dbReference type="Proteomes" id="UP000517916"/>
    </source>
</evidence>
<dbReference type="RefSeq" id="WP_318296893.1">
    <property type="nucleotide sequence ID" value="NZ_BAAABQ010000018.1"/>
</dbReference>
<dbReference type="InterPro" id="IPR019734">
    <property type="entry name" value="TPR_rpt"/>
</dbReference>
<sequence>MTTLEFGEPFDSALSTVEQHLQVAELLAARAIYQQLLPLAEDPFLRAYLLANLGMVQVECADLAAGAASHDEAIALLNRIEPEDPLAQQFWLDLMLKALIGRADLCRKAGDLDSALAGLNEAAVLLPGFEGDGTRAAELGNTRASVLMSRGEWAAAEEIAALTLSTTDSTVSTVPYLLTNLGVICASTGRYDLAEDYLAQAGELLGDAPQLLGHRGFVALRRGEFEEAERLYTEASVLFEQRGQAADLAVCEQARGLLAALRGNAVRAADLMALSMAAFEQHGLAIAAADSALSASQQAYRRGDVHEMVRLAEQARGVYESRGVYERCAQTDFIMAASIEEGLARSAYGEHEAQAIDSALALAIPAALALEAMRCDFATGHARAQWLAFAEEAMRLAFRLAVRRGDPGLIFELVEFRCAGVPLDRAVGVVGEPGGLPDPAARAADTAPGATELSGVAADIAATVGLRVTLPPKVLMSADSGRVALSEYIEAAEQRYRRRIVSEESVASW</sequence>
<proteinExistence type="predicted"/>
<dbReference type="Proteomes" id="UP000517916">
    <property type="component" value="Unassembled WGS sequence"/>
</dbReference>
<name>A0ABR6BVB6_9PSEU</name>
<accession>A0ABR6BVB6</accession>
<dbReference type="InterPro" id="IPR011990">
    <property type="entry name" value="TPR-like_helical_dom_sf"/>
</dbReference>
<protein>
    <submittedName>
        <fullName evidence="1">Tetratricopeptide (TPR) repeat protein</fullName>
    </submittedName>
</protein>
<dbReference type="SUPFAM" id="SSF48452">
    <property type="entry name" value="TPR-like"/>
    <property type="match status" value="1"/>
</dbReference>
<keyword evidence="2" id="KW-1185">Reference proteome</keyword>
<dbReference type="EMBL" id="JACJID010000007">
    <property type="protein sequence ID" value="MBA8930850.1"/>
    <property type="molecule type" value="Genomic_DNA"/>
</dbReference>
<reference evidence="1 2" key="1">
    <citation type="submission" date="2020-08" db="EMBL/GenBank/DDBJ databases">
        <title>Genomic Encyclopedia of Archaeal and Bacterial Type Strains, Phase II (KMG-II): from individual species to whole genera.</title>
        <authorList>
            <person name="Goeker M."/>
        </authorList>
    </citation>
    <scope>NUCLEOTIDE SEQUENCE [LARGE SCALE GENOMIC DNA]</scope>
    <source>
        <strain evidence="1 2">DSM 43850</strain>
    </source>
</reference>
<evidence type="ECO:0000313" key="1">
    <source>
        <dbReference type="EMBL" id="MBA8930850.1"/>
    </source>
</evidence>
<dbReference type="SMART" id="SM00028">
    <property type="entry name" value="TPR"/>
    <property type="match status" value="3"/>
</dbReference>
<comment type="caution">
    <text evidence="1">The sequence shown here is derived from an EMBL/GenBank/DDBJ whole genome shotgun (WGS) entry which is preliminary data.</text>
</comment>
<gene>
    <name evidence="1" type="ORF">BC739_008097</name>
</gene>